<dbReference type="RefSeq" id="WP_128633834.1">
    <property type="nucleotide sequence ID" value="NZ_RRCN01000001.1"/>
</dbReference>
<dbReference type="EMBL" id="RRCN01000001">
    <property type="protein sequence ID" value="RRJ66037.1"/>
    <property type="molecule type" value="Genomic_DNA"/>
</dbReference>
<evidence type="ECO:0008006" key="3">
    <source>
        <dbReference type="Google" id="ProtNLM"/>
    </source>
</evidence>
<evidence type="ECO:0000313" key="2">
    <source>
        <dbReference type="Proteomes" id="UP000267017"/>
    </source>
</evidence>
<dbReference type="SUPFAM" id="SSF53254">
    <property type="entry name" value="Phosphoglycerate mutase-like"/>
    <property type="match status" value="1"/>
</dbReference>
<name>A0A3P3U6P2_9BACL</name>
<evidence type="ECO:0000313" key="1">
    <source>
        <dbReference type="EMBL" id="RRJ66037.1"/>
    </source>
</evidence>
<dbReference type="AlphaFoldDB" id="A0A3P3U6P2"/>
<dbReference type="InterPro" id="IPR013078">
    <property type="entry name" value="His_Pase_superF_clade-1"/>
</dbReference>
<dbReference type="OrthoDB" id="2087812at2"/>
<dbReference type="Pfam" id="PF00300">
    <property type="entry name" value="His_Phos_1"/>
    <property type="match status" value="1"/>
</dbReference>
<protein>
    <recommendedName>
        <fullName evidence="3">CYTH domain-containing protein</fullName>
    </recommendedName>
</protein>
<comment type="caution">
    <text evidence="1">The sequence shown here is derived from an EMBL/GenBank/DDBJ whole genome shotgun (WGS) entry which is preliminary data.</text>
</comment>
<dbReference type="Gene3D" id="3.40.50.1240">
    <property type="entry name" value="Phosphoglycerate mutase-like"/>
    <property type="match status" value="1"/>
</dbReference>
<dbReference type="Gene3D" id="2.40.320.10">
    <property type="entry name" value="Hypothetical Protein Pfu-838710-001"/>
    <property type="match status" value="1"/>
</dbReference>
<keyword evidence="2" id="KW-1185">Reference proteome</keyword>
<dbReference type="InterPro" id="IPR029033">
    <property type="entry name" value="His_PPase_superfam"/>
</dbReference>
<reference evidence="1 2" key="1">
    <citation type="submission" date="2018-11" db="EMBL/GenBank/DDBJ databases">
        <title>Genome sequencing of Paenibacillus sp. KCOM 3021 (= ChDC PVNT-B20).</title>
        <authorList>
            <person name="Kook J.-K."/>
            <person name="Park S.-N."/>
            <person name="Lim Y.K."/>
        </authorList>
    </citation>
    <scope>NUCLEOTIDE SEQUENCE [LARGE SCALE GENOMIC DNA]</scope>
    <source>
        <strain evidence="1 2">KCOM 3021</strain>
    </source>
</reference>
<gene>
    <name evidence="1" type="ORF">EHV15_26320</name>
</gene>
<dbReference type="Proteomes" id="UP000267017">
    <property type="component" value="Unassembled WGS sequence"/>
</dbReference>
<sequence>MTSKDISYEIKFVLRAENMLAGNQELKQDISGLSISESSTLDILFLDTMNFALYESGWVLRGRLKQNKKKWEMTYKKRIPVLQDNLQASLEEAELQGFDLNDPKYKIEVDWSIERKMLSISCDVDVDAPDAQKSESWRSLFLDHAPEPLLRVEGKSEEHEGNMDKASLLGSFKSRKYKGQWNSMEISLEIWSIGDESIVELSMKEKDGTVAESKAKQLKHSLQEANLLAETQTSKTQWALKRLLKSIAISELWEALRQGGYNLYFRHAQPIDTSSPDPGISPDGERLAKRLGKLLDEQNIPIQLPVSSSPLKRARETAEAAFGQRNVTIDLQLGQMDKPDLLESVPSEGFNQIMIGHYYSFGGQVEPRQLLHLGLVILKPMGQGQGFTVVHTADLKTTLSAEEIAFV</sequence>
<organism evidence="1 2">
    <name type="scientific">Paenibacillus oralis</name>
    <dbReference type="NCBI Taxonomy" id="2490856"/>
    <lineage>
        <taxon>Bacteria</taxon>
        <taxon>Bacillati</taxon>
        <taxon>Bacillota</taxon>
        <taxon>Bacilli</taxon>
        <taxon>Bacillales</taxon>
        <taxon>Paenibacillaceae</taxon>
        <taxon>Paenibacillus</taxon>
    </lineage>
</organism>
<proteinExistence type="predicted"/>
<accession>A0A3P3U6P2</accession>
<dbReference type="CDD" id="cd07067">
    <property type="entry name" value="HP_PGM_like"/>
    <property type="match status" value="1"/>
</dbReference>